<evidence type="ECO:0000256" key="1">
    <source>
        <dbReference type="SAM" id="MobiDB-lite"/>
    </source>
</evidence>
<gene>
    <name evidence="2" type="ORF">M0812_11187</name>
</gene>
<feature type="region of interest" description="Disordered" evidence="1">
    <location>
        <begin position="140"/>
        <end position="190"/>
    </location>
</feature>
<dbReference type="Proteomes" id="UP001146793">
    <property type="component" value="Unassembled WGS sequence"/>
</dbReference>
<feature type="compositionally biased region" description="Basic and acidic residues" evidence="1">
    <location>
        <begin position="140"/>
        <end position="173"/>
    </location>
</feature>
<comment type="caution">
    <text evidence="2">The sequence shown here is derived from an EMBL/GenBank/DDBJ whole genome shotgun (WGS) entry which is preliminary data.</text>
</comment>
<reference evidence="2" key="1">
    <citation type="submission" date="2022-08" db="EMBL/GenBank/DDBJ databases">
        <title>Novel sulphate-reducing endosymbionts in the free-living metamonad Anaeramoeba.</title>
        <authorList>
            <person name="Jerlstrom-Hultqvist J."/>
            <person name="Cepicka I."/>
            <person name="Gallot-Lavallee L."/>
            <person name="Salas-Leiva D."/>
            <person name="Curtis B.A."/>
            <person name="Zahonova K."/>
            <person name="Pipaliya S."/>
            <person name="Dacks J."/>
            <person name="Roger A.J."/>
        </authorList>
    </citation>
    <scope>NUCLEOTIDE SEQUENCE</scope>
    <source>
        <strain evidence="2">Busselton2</strain>
    </source>
</reference>
<organism evidence="2 3">
    <name type="scientific">Anaeramoeba flamelloides</name>
    <dbReference type="NCBI Taxonomy" id="1746091"/>
    <lineage>
        <taxon>Eukaryota</taxon>
        <taxon>Metamonada</taxon>
        <taxon>Anaeramoebidae</taxon>
        <taxon>Anaeramoeba</taxon>
    </lineage>
</organism>
<protein>
    <submittedName>
        <fullName evidence="2">Uncharacterized protein</fullName>
    </submittedName>
</protein>
<feature type="compositionally biased region" description="Basic residues" evidence="1">
    <location>
        <begin position="176"/>
        <end position="190"/>
    </location>
</feature>
<evidence type="ECO:0000313" key="3">
    <source>
        <dbReference type="Proteomes" id="UP001146793"/>
    </source>
</evidence>
<evidence type="ECO:0000313" key="2">
    <source>
        <dbReference type="EMBL" id="KAJ3445315.1"/>
    </source>
</evidence>
<dbReference type="EMBL" id="JANTQA010000023">
    <property type="protein sequence ID" value="KAJ3445315.1"/>
    <property type="molecule type" value="Genomic_DNA"/>
</dbReference>
<dbReference type="AlphaFoldDB" id="A0AAV7ZZF5"/>
<proteinExistence type="predicted"/>
<accession>A0AAV7ZZF5</accession>
<sequence>MNNQSTLCSCLNLQLEIQETNSLLDSKKTINKEIIEILEDPVFSKRTINGHKIVSFQIENRKGRKDNNDQFEKELIKLNQQTKQILNLEKEKMKQELKKLKQRQENQFEQLKLTLKKEKQLLWNNILKIQNEFGIKTEKPKYDEKKEFAKEKENQVKGKEKETEKEKGKEKGQPKINRKRKRKRKTQNQS</sequence>
<name>A0AAV7ZZF5_9EUKA</name>